<dbReference type="InterPro" id="IPR031148">
    <property type="entry name" value="Plexin"/>
</dbReference>
<dbReference type="GO" id="GO:0030334">
    <property type="term" value="P:regulation of cell migration"/>
    <property type="evidence" value="ECO:0007669"/>
    <property type="project" value="TreeGrafter"/>
</dbReference>
<sequence>MEFFKVSDEVNVGNIKAYIGYLQYKQVVNKLVIIAGVLAAALITAVVIGVLAVVVLRSKKKRAVKEFKIELMTREEMIRKASREEFADAQMNIKDIKSDLVTSRVPFCDYQTYVCHQLFPNEDKLSYPLTNGSEITDERKTIIKSAMEKFEILLPNKLFLKSLVQTLDRPNMLTMQEK</sequence>
<evidence type="ECO:0000259" key="2">
    <source>
        <dbReference type="Pfam" id="PF08337"/>
    </source>
</evidence>
<dbReference type="Pfam" id="PF08337">
    <property type="entry name" value="Plexin_cytopl"/>
    <property type="match status" value="1"/>
</dbReference>
<dbReference type="GO" id="GO:0005886">
    <property type="term" value="C:plasma membrane"/>
    <property type="evidence" value="ECO:0007669"/>
    <property type="project" value="TreeGrafter"/>
</dbReference>
<keyword evidence="4" id="KW-1185">Reference proteome</keyword>
<dbReference type="Proteomes" id="UP000507470">
    <property type="component" value="Unassembled WGS sequence"/>
</dbReference>
<dbReference type="OrthoDB" id="125363at2759"/>
<dbReference type="PANTHER" id="PTHR22625">
    <property type="entry name" value="PLEXIN"/>
    <property type="match status" value="1"/>
</dbReference>
<dbReference type="Gene3D" id="1.10.506.10">
    <property type="entry name" value="GTPase Activation - p120gap, domain 1"/>
    <property type="match status" value="1"/>
</dbReference>
<keyword evidence="1" id="KW-1133">Transmembrane helix</keyword>
<dbReference type="PANTHER" id="PTHR22625:SF70">
    <property type="entry name" value="PLEXIN A, ISOFORM A"/>
    <property type="match status" value="1"/>
</dbReference>
<gene>
    <name evidence="3" type="ORF">MCOR_54751</name>
</gene>
<name>A0A6J8EQE5_MYTCO</name>
<dbReference type="AlphaFoldDB" id="A0A6J8EQE5"/>
<dbReference type="GO" id="GO:0017154">
    <property type="term" value="F:semaphorin receptor activity"/>
    <property type="evidence" value="ECO:0007669"/>
    <property type="project" value="InterPro"/>
</dbReference>
<dbReference type="InterPro" id="IPR013548">
    <property type="entry name" value="Plexin_cytoplasmic_RasGAP_dom"/>
</dbReference>
<dbReference type="InterPro" id="IPR008936">
    <property type="entry name" value="Rho_GTPase_activation_prot"/>
</dbReference>
<reference evidence="3 4" key="1">
    <citation type="submission" date="2020-06" db="EMBL/GenBank/DDBJ databases">
        <authorList>
            <person name="Li R."/>
            <person name="Bekaert M."/>
        </authorList>
    </citation>
    <scope>NUCLEOTIDE SEQUENCE [LARGE SCALE GENOMIC DNA]</scope>
    <source>
        <strain evidence="4">wild</strain>
    </source>
</reference>
<feature type="transmembrane region" description="Helical" evidence="1">
    <location>
        <begin position="31"/>
        <end position="56"/>
    </location>
</feature>
<evidence type="ECO:0000256" key="1">
    <source>
        <dbReference type="SAM" id="Phobius"/>
    </source>
</evidence>
<dbReference type="GO" id="GO:0002116">
    <property type="term" value="C:semaphorin receptor complex"/>
    <property type="evidence" value="ECO:0007669"/>
    <property type="project" value="TreeGrafter"/>
</dbReference>
<protein>
    <recommendedName>
        <fullName evidence="2">Plexin cytoplasmic RasGAP domain-containing protein</fullName>
    </recommendedName>
</protein>
<keyword evidence="1" id="KW-0812">Transmembrane</keyword>
<evidence type="ECO:0000313" key="3">
    <source>
        <dbReference type="EMBL" id="CAC5422718.1"/>
    </source>
</evidence>
<organism evidence="3 4">
    <name type="scientific">Mytilus coruscus</name>
    <name type="common">Sea mussel</name>
    <dbReference type="NCBI Taxonomy" id="42192"/>
    <lineage>
        <taxon>Eukaryota</taxon>
        <taxon>Metazoa</taxon>
        <taxon>Spiralia</taxon>
        <taxon>Lophotrochozoa</taxon>
        <taxon>Mollusca</taxon>
        <taxon>Bivalvia</taxon>
        <taxon>Autobranchia</taxon>
        <taxon>Pteriomorphia</taxon>
        <taxon>Mytilida</taxon>
        <taxon>Mytiloidea</taxon>
        <taxon>Mytilidae</taxon>
        <taxon>Mytilinae</taxon>
        <taxon>Mytilus</taxon>
    </lineage>
</organism>
<evidence type="ECO:0000313" key="4">
    <source>
        <dbReference type="Proteomes" id="UP000507470"/>
    </source>
</evidence>
<accession>A0A6J8EQE5</accession>
<feature type="domain" description="Plexin cytoplasmic RasGAP" evidence="2">
    <location>
        <begin position="105"/>
        <end position="178"/>
    </location>
</feature>
<proteinExistence type="predicted"/>
<dbReference type="EMBL" id="CACVKT020009675">
    <property type="protein sequence ID" value="CAC5422718.1"/>
    <property type="molecule type" value="Genomic_DNA"/>
</dbReference>
<keyword evidence="1" id="KW-0472">Membrane</keyword>